<accession>A0A8W8NRI2</accession>
<name>A0A8W8NRI2_MAGGI</name>
<dbReference type="EnsemblMetazoa" id="G7646.2">
    <property type="protein sequence ID" value="G7646.2:cds"/>
    <property type="gene ID" value="G7646"/>
</dbReference>
<keyword evidence="3" id="KW-1185">Reference proteome</keyword>
<dbReference type="Proteomes" id="UP000005408">
    <property type="component" value="Unassembled WGS sequence"/>
</dbReference>
<feature type="chain" id="PRO_5042432218" evidence="1">
    <location>
        <begin position="25"/>
        <end position="65"/>
    </location>
</feature>
<sequence length="65" mass="6606">MALKNSICVLIIIGLLVLTNTAEAGFLCNFVVYGLTAGVSSLTGIPGLAPTATGMVSKYVDEICG</sequence>
<keyword evidence="1" id="KW-0732">Signal</keyword>
<dbReference type="EnsemblMetazoa" id="G7646.5">
    <property type="protein sequence ID" value="G7646.5:cds"/>
    <property type="gene ID" value="G7646"/>
</dbReference>
<protein>
    <submittedName>
        <fullName evidence="2">Uncharacterized protein</fullName>
    </submittedName>
</protein>
<dbReference type="AlphaFoldDB" id="A0A8W8NRI2"/>
<evidence type="ECO:0000313" key="3">
    <source>
        <dbReference type="Proteomes" id="UP000005408"/>
    </source>
</evidence>
<proteinExistence type="predicted"/>
<evidence type="ECO:0000313" key="2">
    <source>
        <dbReference type="EnsemblMetazoa" id="G7646.5:cds"/>
    </source>
</evidence>
<evidence type="ECO:0000256" key="1">
    <source>
        <dbReference type="SAM" id="SignalP"/>
    </source>
</evidence>
<organism evidence="2 3">
    <name type="scientific">Magallana gigas</name>
    <name type="common">Pacific oyster</name>
    <name type="synonym">Crassostrea gigas</name>
    <dbReference type="NCBI Taxonomy" id="29159"/>
    <lineage>
        <taxon>Eukaryota</taxon>
        <taxon>Metazoa</taxon>
        <taxon>Spiralia</taxon>
        <taxon>Lophotrochozoa</taxon>
        <taxon>Mollusca</taxon>
        <taxon>Bivalvia</taxon>
        <taxon>Autobranchia</taxon>
        <taxon>Pteriomorphia</taxon>
        <taxon>Ostreida</taxon>
        <taxon>Ostreoidea</taxon>
        <taxon>Ostreidae</taxon>
        <taxon>Magallana</taxon>
    </lineage>
</organism>
<feature type="signal peptide" evidence="1">
    <location>
        <begin position="1"/>
        <end position="24"/>
    </location>
</feature>
<reference evidence="2" key="1">
    <citation type="submission" date="2022-08" db="UniProtKB">
        <authorList>
            <consortium name="EnsemblMetazoa"/>
        </authorList>
    </citation>
    <scope>IDENTIFICATION</scope>
    <source>
        <strain evidence="2">05x7-T-G4-1.051#20</strain>
    </source>
</reference>